<keyword evidence="1" id="KW-0732">Signal</keyword>
<name>A0A559JB98_9BACL</name>
<comment type="caution">
    <text evidence="2">The sequence shown here is derived from an EMBL/GenBank/DDBJ whole genome shotgun (WGS) entry which is preliminary data.</text>
</comment>
<organism evidence="2 3">
    <name type="scientific">Cohnella terricola</name>
    <dbReference type="NCBI Taxonomy" id="1289167"/>
    <lineage>
        <taxon>Bacteria</taxon>
        <taxon>Bacillati</taxon>
        <taxon>Bacillota</taxon>
        <taxon>Bacilli</taxon>
        <taxon>Bacillales</taxon>
        <taxon>Paenibacillaceae</taxon>
        <taxon>Cohnella</taxon>
    </lineage>
</organism>
<feature type="signal peptide" evidence="1">
    <location>
        <begin position="1"/>
        <end position="28"/>
    </location>
</feature>
<accession>A0A559JB98</accession>
<dbReference type="Proteomes" id="UP000316330">
    <property type="component" value="Unassembled WGS sequence"/>
</dbReference>
<gene>
    <name evidence="2" type="ORF">FPZ45_19500</name>
</gene>
<feature type="chain" id="PRO_5038370078" description="LppX_LprAFG lipoprotein" evidence="1">
    <location>
        <begin position="29"/>
        <end position="292"/>
    </location>
</feature>
<dbReference type="PROSITE" id="PS51257">
    <property type="entry name" value="PROKAR_LIPOPROTEIN"/>
    <property type="match status" value="1"/>
</dbReference>
<dbReference type="EMBL" id="VNJJ01000013">
    <property type="protein sequence ID" value="TVX97135.1"/>
    <property type="molecule type" value="Genomic_DNA"/>
</dbReference>
<evidence type="ECO:0008006" key="4">
    <source>
        <dbReference type="Google" id="ProtNLM"/>
    </source>
</evidence>
<sequence>MRLKSGLFRYRRARVGLAWLLVAILVAACSTKQPEASPSPSATGTVNESLAEDWLIMAQNAAREMGKFAFELQMNQKLGEEGKEGRSDVRVDMQGRVERNPLKLDQTIRSVIDKEQSTVRSIVTPEAYYMYLPEYEEWSKLSKASAAENVATLSDFQVRPELAVQRIQQLGRSLTAESNGSLVTVRYDGNGPEASAFAAGLLRSTLGITDPEADVAERVKIGKMSVIFTMDAEKHWPLSYRIETDLKIELNKGEQTPISQTVAGTYSKPNATASIVVPKEALNAPDPDEIGQ</sequence>
<reference evidence="2 3" key="1">
    <citation type="submission" date="2019-07" db="EMBL/GenBank/DDBJ databases">
        <authorList>
            <person name="Kim J."/>
        </authorList>
    </citation>
    <scope>NUCLEOTIDE SEQUENCE [LARGE SCALE GENOMIC DNA]</scope>
    <source>
        <strain evidence="2 3">G13</strain>
    </source>
</reference>
<dbReference type="RefSeq" id="WP_144705587.1">
    <property type="nucleotide sequence ID" value="NZ_VNJJ01000013.1"/>
</dbReference>
<evidence type="ECO:0000313" key="2">
    <source>
        <dbReference type="EMBL" id="TVX97135.1"/>
    </source>
</evidence>
<dbReference type="AlphaFoldDB" id="A0A559JB98"/>
<evidence type="ECO:0000313" key="3">
    <source>
        <dbReference type="Proteomes" id="UP000316330"/>
    </source>
</evidence>
<dbReference type="Gene3D" id="2.50.20.20">
    <property type="match status" value="1"/>
</dbReference>
<dbReference type="InterPro" id="IPR046720">
    <property type="entry name" value="DUF6612"/>
</dbReference>
<evidence type="ECO:0000256" key="1">
    <source>
        <dbReference type="SAM" id="SignalP"/>
    </source>
</evidence>
<protein>
    <recommendedName>
        <fullName evidence="4">LppX_LprAFG lipoprotein</fullName>
    </recommendedName>
</protein>
<dbReference type="Pfam" id="PF20316">
    <property type="entry name" value="DUF6612"/>
    <property type="match status" value="1"/>
</dbReference>
<keyword evidence="3" id="KW-1185">Reference proteome</keyword>
<dbReference type="OrthoDB" id="2594361at2"/>
<proteinExistence type="predicted"/>